<keyword evidence="2" id="KW-0378">Hydrolase</keyword>
<evidence type="ECO:0000259" key="1">
    <source>
        <dbReference type="SMART" id="SM00482"/>
    </source>
</evidence>
<protein>
    <submittedName>
        <fullName evidence="2">DNA polymerase I-3'-5' exonuclease and polymerase domains</fullName>
    </submittedName>
</protein>
<dbReference type="GO" id="GO:0004527">
    <property type="term" value="F:exonuclease activity"/>
    <property type="evidence" value="ECO:0007669"/>
    <property type="project" value="UniProtKB-KW"/>
</dbReference>
<dbReference type="AlphaFoldDB" id="A0A1L0AV25"/>
<sequence length="455" mass="52044">MKNRETSLSEHCRDAIQTNSIEFESKFQAAHIFAKSKYTQKCAPPSGVSNSKGLSELINKYDGNGLPSIELAEKLAPYTNKEDVLGTSDDIGYIESCVKRYSRGIPIHLGRLMKCQEKLKYYEEVHEKLVEQKVIVRDGCDIVVSNLHQFLAPSDWIRWPKNQNGELVTDAYVLKNIPIQLARELYQALTFAWSKNLLKFNVNHKGRHYEYCNPFGASSGRETTKGCSFVYLPCDLRHYLLYPKKGNQIFILDFCSQEPACVAAMCGDRELWKAYQRGDLYEALKARDRLFTDLSRDTFKVLCISHLYGITPSGISKKFGVTKHTAVLWDRTLRKIMHKVNVYLDSKVKQAFEKGYADVFGFRRTVAADTRTSSIRNFFVQAVCAYMLRKICLKLEQLNIPLIFSVHDCFAIEVPANDEETKPLVAQVMADVSESILGQGYRLRSDCEYHKKNIK</sequence>
<feature type="domain" description="DNA-directed DNA polymerase family A palm" evidence="1">
    <location>
        <begin position="243"/>
        <end position="418"/>
    </location>
</feature>
<dbReference type="Gene3D" id="3.30.70.370">
    <property type="match status" value="1"/>
</dbReference>
<dbReference type="EMBL" id="FPLD01000153">
    <property type="protein sequence ID" value="SGZ19705.1"/>
    <property type="molecule type" value="Genomic_DNA"/>
</dbReference>
<dbReference type="GO" id="GO:0006260">
    <property type="term" value="P:DNA replication"/>
    <property type="evidence" value="ECO:0007669"/>
    <property type="project" value="InterPro"/>
</dbReference>
<name>A0A1L0AV25_9GAMM</name>
<dbReference type="Pfam" id="PF00476">
    <property type="entry name" value="DNA_pol_A"/>
    <property type="match status" value="1"/>
</dbReference>
<proteinExistence type="predicted"/>
<accession>A0A1L0AV25</accession>
<dbReference type="SMART" id="SM00482">
    <property type="entry name" value="POLAc"/>
    <property type="match status" value="1"/>
</dbReference>
<keyword evidence="2" id="KW-0269">Exonuclease</keyword>
<dbReference type="GO" id="GO:0003887">
    <property type="term" value="F:DNA-directed DNA polymerase activity"/>
    <property type="evidence" value="ECO:0007669"/>
    <property type="project" value="InterPro"/>
</dbReference>
<evidence type="ECO:0000313" key="3">
    <source>
        <dbReference type="Proteomes" id="UP000183794"/>
    </source>
</evidence>
<dbReference type="Gene3D" id="1.10.150.20">
    <property type="entry name" value="5' to 3' exonuclease, C-terminal subdomain"/>
    <property type="match status" value="1"/>
</dbReference>
<dbReference type="InterPro" id="IPR001098">
    <property type="entry name" value="DNA-dir_DNA_pol_A_palm_dom"/>
</dbReference>
<dbReference type="SUPFAM" id="SSF56672">
    <property type="entry name" value="DNA/RNA polymerases"/>
    <property type="match status" value="1"/>
</dbReference>
<dbReference type="GO" id="GO:0003677">
    <property type="term" value="F:DNA binding"/>
    <property type="evidence" value="ECO:0007669"/>
    <property type="project" value="InterPro"/>
</dbReference>
<evidence type="ECO:0000313" key="2">
    <source>
        <dbReference type="EMBL" id="SGZ19705.1"/>
    </source>
</evidence>
<organism evidence="2 3">
    <name type="scientific">Moritella viscosa</name>
    <dbReference type="NCBI Taxonomy" id="80854"/>
    <lineage>
        <taxon>Bacteria</taxon>
        <taxon>Pseudomonadati</taxon>
        <taxon>Pseudomonadota</taxon>
        <taxon>Gammaproteobacteria</taxon>
        <taxon>Alteromonadales</taxon>
        <taxon>Moritellaceae</taxon>
        <taxon>Moritella</taxon>
    </lineage>
</organism>
<dbReference type="OrthoDB" id="5918884at2"/>
<keyword evidence="2" id="KW-0540">Nuclease</keyword>
<dbReference type="InterPro" id="IPR043502">
    <property type="entry name" value="DNA/RNA_pol_sf"/>
</dbReference>
<dbReference type="Proteomes" id="UP000183794">
    <property type="component" value="Unassembled WGS sequence"/>
</dbReference>
<gene>
    <name evidence="2" type="ORF">NVI5450_4791</name>
</gene>
<reference evidence="2 3" key="1">
    <citation type="submission" date="2016-11" db="EMBL/GenBank/DDBJ databases">
        <authorList>
            <person name="Jaros S."/>
            <person name="Januszkiewicz K."/>
            <person name="Wedrychowicz H."/>
        </authorList>
    </citation>
    <scope>NUCLEOTIDE SEQUENCE [LARGE SCALE GENOMIC DNA]</scope>
    <source>
        <strain evidence="2">NVI 5450</strain>
    </source>
</reference>